<reference evidence="3" key="1">
    <citation type="submission" date="2015-07" db="EMBL/GenBank/DDBJ databases">
        <title>Near-Complete Genome Sequence of the Cellulolytic Bacterium Bacteroides (Pseudobacteroides) cellulosolvens ATCC 35603.</title>
        <authorList>
            <person name="Dassa B."/>
            <person name="Utturkar S.M."/>
            <person name="Klingeman D.M."/>
            <person name="Hurt R.A."/>
            <person name="Keller M."/>
            <person name="Xu J."/>
            <person name="Reddy Y.H.K."/>
            <person name="Borovok I."/>
            <person name="Grinberg I.R."/>
            <person name="Lamed R."/>
            <person name="Zhivin O."/>
            <person name="Bayer E.A."/>
            <person name="Brown S.D."/>
        </authorList>
    </citation>
    <scope>NUCLEOTIDE SEQUENCE [LARGE SCALE GENOMIC DNA]</scope>
    <source>
        <strain evidence="3">DSM 2933</strain>
    </source>
</reference>
<dbReference type="RefSeq" id="WP_207642401.1">
    <property type="nucleotide sequence ID" value="NZ_JQKC01000027.1"/>
</dbReference>
<dbReference type="Proteomes" id="UP000036923">
    <property type="component" value="Unassembled WGS sequence"/>
</dbReference>
<keyword evidence="3" id="KW-1185">Reference proteome</keyword>
<dbReference type="STRING" id="398512.Bccel_1337"/>
<sequence length="77" mass="9090">MVIIMEMFLFVLAVAFLIILPIASIGVLMLLRKKLILDKMLIERIDKLISLKDPNYKPNDHIEYCEDNEIYSEDEKY</sequence>
<comment type="caution">
    <text evidence="2">The sequence shown here is derived from an EMBL/GenBank/DDBJ whole genome shotgun (WGS) entry which is preliminary data.</text>
</comment>
<accession>A0A0L6JJZ4</accession>
<dbReference type="AlphaFoldDB" id="A0A0L6JJZ4"/>
<keyword evidence="1" id="KW-1133">Transmembrane helix</keyword>
<evidence type="ECO:0000313" key="2">
    <source>
        <dbReference type="EMBL" id="KNY26075.1"/>
    </source>
</evidence>
<organism evidence="2 3">
    <name type="scientific">Pseudobacteroides cellulosolvens ATCC 35603 = DSM 2933</name>
    <dbReference type="NCBI Taxonomy" id="398512"/>
    <lineage>
        <taxon>Bacteria</taxon>
        <taxon>Bacillati</taxon>
        <taxon>Bacillota</taxon>
        <taxon>Clostridia</taxon>
        <taxon>Eubacteriales</taxon>
        <taxon>Oscillospiraceae</taxon>
        <taxon>Pseudobacteroides</taxon>
    </lineage>
</organism>
<evidence type="ECO:0000313" key="3">
    <source>
        <dbReference type="Proteomes" id="UP000036923"/>
    </source>
</evidence>
<feature type="transmembrane region" description="Helical" evidence="1">
    <location>
        <begin position="6"/>
        <end position="31"/>
    </location>
</feature>
<keyword evidence="1" id="KW-0812">Transmembrane</keyword>
<gene>
    <name evidence="2" type="ORF">Bccel_1337</name>
</gene>
<dbReference type="EMBL" id="LGTC01000001">
    <property type="protein sequence ID" value="KNY26075.1"/>
    <property type="molecule type" value="Genomic_DNA"/>
</dbReference>
<evidence type="ECO:0000256" key="1">
    <source>
        <dbReference type="SAM" id="Phobius"/>
    </source>
</evidence>
<protein>
    <submittedName>
        <fullName evidence="2">Uncharacterized protein</fullName>
    </submittedName>
</protein>
<proteinExistence type="predicted"/>
<name>A0A0L6JJZ4_9FIRM</name>
<keyword evidence="1" id="KW-0472">Membrane</keyword>